<evidence type="ECO:0000256" key="1">
    <source>
        <dbReference type="ARBA" id="ARBA00009913"/>
    </source>
</evidence>
<evidence type="ECO:0000256" key="5">
    <source>
        <dbReference type="PIRSR" id="PIRSR606118-50"/>
    </source>
</evidence>
<dbReference type="EMBL" id="CP019962">
    <property type="protein sequence ID" value="ARD64314.1"/>
    <property type="molecule type" value="Genomic_DNA"/>
</dbReference>
<dbReference type="KEGG" id="elim:B2M23_01555"/>
<dbReference type="SUPFAM" id="SSF46689">
    <property type="entry name" value="Homeodomain-like"/>
    <property type="match status" value="1"/>
</dbReference>
<evidence type="ECO:0000313" key="8">
    <source>
        <dbReference type="EMBL" id="ARD64314.1"/>
    </source>
</evidence>
<dbReference type="GO" id="GO:0015074">
    <property type="term" value="P:DNA integration"/>
    <property type="evidence" value="ECO:0007669"/>
    <property type="project" value="UniProtKB-KW"/>
</dbReference>
<feature type="domain" description="Resolvase/invertase-type recombinase catalytic" evidence="7">
    <location>
        <begin position="14"/>
        <end position="158"/>
    </location>
</feature>
<dbReference type="GO" id="GO:0003677">
    <property type="term" value="F:DNA binding"/>
    <property type="evidence" value="ECO:0007669"/>
    <property type="project" value="UniProtKB-KW"/>
</dbReference>
<dbReference type="SUPFAM" id="SSF53041">
    <property type="entry name" value="Resolvase-like"/>
    <property type="match status" value="1"/>
</dbReference>
<dbReference type="AlphaFoldDB" id="A0AAC9QRC6"/>
<evidence type="ECO:0000256" key="6">
    <source>
        <dbReference type="PROSITE-ProRule" id="PRU10137"/>
    </source>
</evidence>
<comment type="similarity">
    <text evidence="1">Belongs to the site-specific recombinase resolvase family.</text>
</comment>
<dbReference type="PROSITE" id="PS00398">
    <property type="entry name" value="RECOMBINASES_2"/>
    <property type="match status" value="1"/>
</dbReference>
<dbReference type="Pfam" id="PF00239">
    <property type="entry name" value="Resolvase"/>
    <property type="match status" value="1"/>
</dbReference>
<dbReference type="RefSeq" id="WP_038351010.1">
    <property type="nucleotide sequence ID" value="NZ_CP019962.1"/>
</dbReference>
<dbReference type="PROSITE" id="PS51736">
    <property type="entry name" value="RECOMBINASES_3"/>
    <property type="match status" value="1"/>
</dbReference>
<evidence type="ECO:0000313" key="9">
    <source>
        <dbReference type="Proteomes" id="UP000192391"/>
    </source>
</evidence>
<dbReference type="Proteomes" id="UP000192391">
    <property type="component" value="Chromosome"/>
</dbReference>
<dbReference type="InterPro" id="IPR009057">
    <property type="entry name" value="Homeodomain-like_sf"/>
</dbReference>
<keyword evidence="3" id="KW-0238">DNA-binding</keyword>
<dbReference type="Gene3D" id="3.40.50.1390">
    <property type="entry name" value="Resolvase, N-terminal catalytic domain"/>
    <property type="match status" value="1"/>
</dbReference>
<dbReference type="InterPro" id="IPR006118">
    <property type="entry name" value="Recombinase_CS"/>
</dbReference>
<evidence type="ECO:0000256" key="4">
    <source>
        <dbReference type="ARBA" id="ARBA00023172"/>
    </source>
</evidence>
<dbReference type="GO" id="GO:0000150">
    <property type="term" value="F:DNA strand exchange activity"/>
    <property type="evidence" value="ECO:0007669"/>
    <property type="project" value="InterPro"/>
</dbReference>
<evidence type="ECO:0000256" key="2">
    <source>
        <dbReference type="ARBA" id="ARBA00022908"/>
    </source>
</evidence>
<dbReference type="PANTHER" id="PTHR30461">
    <property type="entry name" value="DNA-INVERTASE FROM LAMBDOID PROPHAGE"/>
    <property type="match status" value="1"/>
</dbReference>
<organism evidence="8 9">
    <name type="scientific">Eubacterium limosum</name>
    <dbReference type="NCBI Taxonomy" id="1736"/>
    <lineage>
        <taxon>Bacteria</taxon>
        <taxon>Bacillati</taxon>
        <taxon>Bacillota</taxon>
        <taxon>Clostridia</taxon>
        <taxon>Eubacteriales</taxon>
        <taxon>Eubacteriaceae</taxon>
        <taxon>Eubacterium</taxon>
    </lineage>
</organism>
<evidence type="ECO:0000259" key="7">
    <source>
        <dbReference type="PROSITE" id="PS51736"/>
    </source>
</evidence>
<dbReference type="InterPro" id="IPR006119">
    <property type="entry name" value="Resolv_N"/>
</dbReference>
<gene>
    <name evidence="8" type="ORF">B2M23_01555</name>
</gene>
<dbReference type="CDD" id="cd03768">
    <property type="entry name" value="SR_ResInv"/>
    <property type="match status" value="1"/>
</dbReference>
<keyword evidence="2" id="KW-0229">DNA integration</keyword>
<evidence type="ECO:0000256" key="3">
    <source>
        <dbReference type="ARBA" id="ARBA00023125"/>
    </source>
</evidence>
<dbReference type="InterPro" id="IPR036162">
    <property type="entry name" value="Resolvase-like_N_sf"/>
</dbReference>
<dbReference type="PANTHER" id="PTHR30461:SF26">
    <property type="entry name" value="RESOLVASE HOMOLOG YNEB"/>
    <property type="match status" value="1"/>
</dbReference>
<dbReference type="SMART" id="SM00857">
    <property type="entry name" value="Resolvase"/>
    <property type="match status" value="1"/>
</dbReference>
<reference evidence="9" key="1">
    <citation type="journal article" date="2017" name="Sci. Rep.">
        <title>Determination of the Genome and Primary Transcriptome of Syngas Fermenting Eubacterium limosum ATCC 8486.</title>
        <authorList>
            <person name="Song Y."/>
            <person name="Shin J."/>
            <person name="Jeong Y."/>
            <person name="Jin S."/>
            <person name="Lee J.K."/>
            <person name="Kim D.R."/>
            <person name="Kim S.C."/>
            <person name="Cho S."/>
            <person name="Cho B.K."/>
        </authorList>
    </citation>
    <scope>NUCLEOTIDE SEQUENCE [LARGE SCALE GENOMIC DNA]</scope>
    <source>
        <strain evidence="9">ATCC 8486</strain>
    </source>
</reference>
<protein>
    <submittedName>
        <fullName evidence="8">Resolvase</fullName>
    </submittedName>
</protein>
<feature type="active site" description="O-(5'-phospho-DNA)-serine intermediate" evidence="5 6">
    <location>
        <position position="22"/>
    </location>
</feature>
<sequence>MYRLKKKDNTHKKQVYGYARVSTVGQNLDRQIDELKEKEILTKNIFCDKQSGKDFERNAYKRLVRKLKKGDLLIIKSLDRLGRNYEEIIVEWRRITKEIGADIRVMDMPLLDTSQYKGLIGTFISDLVLQILSFVAQQNLDYIHQTQQEGIAKAREKGVKFGRPKISTEHNFKAVYSRYCEKEVSARQAAEMLGVSVRTFYRRVREMSE</sequence>
<keyword evidence="4" id="KW-0233">DNA recombination</keyword>
<accession>A0AAC9QRC6</accession>
<dbReference type="InterPro" id="IPR050639">
    <property type="entry name" value="SSR_resolvase"/>
</dbReference>
<name>A0AAC9QRC6_EUBLI</name>
<proteinExistence type="inferred from homology"/>
<dbReference type="PROSITE" id="PS00397">
    <property type="entry name" value="RECOMBINASES_1"/>
    <property type="match status" value="1"/>
</dbReference>